<dbReference type="OMA" id="FHMSVSM"/>
<organism evidence="7 8">
    <name type="scientific">Toxocara canis</name>
    <name type="common">Canine roundworm</name>
    <dbReference type="NCBI Taxonomy" id="6265"/>
    <lineage>
        <taxon>Eukaryota</taxon>
        <taxon>Metazoa</taxon>
        <taxon>Ecdysozoa</taxon>
        <taxon>Nematoda</taxon>
        <taxon>Chromadorea</taxon>
        <taxon>Rhabditida</taxon>
        <taxon>Spirurina</taxon>
        <taxon>Ascaridomorpha</taxon>
        <taxon>Ascaridoidea</taxon>
        <taxon>Toxocaridae</taxon>
        <taxon>Toxocara</taxon>
    </lineage>
</organism>
<proteinExistence type="predicted"/>
<dbReference type="PROSITE" id="PS50801">
    <property type="entry name" value="STAS"/>
    <property type="match status" value="1"/>
</dbReference>
<keyword evidence="2 5" id="KW-0812">Transmembrane</keyword>
<comment type="subcellular location">
    <subcellularLocation>
        <location evidence="1">Membrane</location>
        <topology evidence="1">Multi-pass membrane protein</topology>
    </subcellularLocation>
</comment>
<feature type="domain" description="STAS" evidence="6">
    <location>
        <begin position="646"/>
        <end position="794"/>
    </location>
</feature>
<dbReference type="Gene3D" id="3.30.750.24">
    <property type="entry name" value="STAS domain"/>
    <property type="match status" value="1"/>
</dbReference>
<protein>
    <submittedName>
        <fullName evidence="7">Prestin</fullName>
    </submittedName>
</protein>
<feature type="transmembrane region" description="Helical" evidence="5">
    <location>
        <begin position="282"/>
        <end position="304"/>
    </location>
</feature>
<reference evidence="7 8" key="1">
    <citation type="submission" date="2014-11" db="EMBL/GenBank/DDBJ databases">
        <title>Genetic blueprint of the zoonotic pathogen Toxocara canis.</title>
        <authorList>
            <person name="Zhu X.-Q."/>
            <person name="Korhonen P.K."/>
            <person name="Cai H."/>
            <person name="Young N.D."/>
            <person name="Nejsum P."/>
            <person name="von Samson-Himmelstjerna G."/>
            <person name="Boag P.R."/>
            <person name="Tan P."/>
            <person name="Li Q."/>
            <person name="Min J."/>
            <person name="Yang Y."/>
            <person name="Wang X."/>
            <person name="Fang X."/>
            <person name="Hall R.S."/>
            <person name="Hofmann A."/>
            <person name="Sternberg P.W."/>
            <person name="Jex A.R."/>
            <person name="Gasser R.B."/>
        </authorList>
    </citation>
    <scope>NUCLEOTIDE SEQUENCE [LARGE SCALE GENOMIC DNA]</scope>
    <source>
        <strain evidence="7">PN_DK_2014</strain>
    </source>
</reference>
<dbReference type="CDD" id="cd07042">
    <property type="entry name" value="STAS_SulP_like_sulfate_transporter"/>
    <property type="match status" value="1"/>
</dbReference>
<keyword evidence="8" id="KW-1185">Reference proteome</keyword>
<dbReference type="EMBL" id="JPKZ01001669">
    <property type="protein sequence ID" value="KHN80855.1"/>
    <property type="molecule type" value="Genomic_DNA"/>
</dbReference>
<dbReference type="Pfam" id="PF00916">
    <property type="entry name" value="Sulfate_transp"/>
    <property type="match status" value="1"/>
</dbReference>
<evidence type="ECO:0000313" key="8">
    <source>
        <dbReference type="Proteomes" id="UP000031036"/>
    </source>
</evidence>
<dbReference type="AlphaFoldDB" id="A0A0B2VIH3"/>
<dbReference type="InterPro" id="IPR011547">
    <property type="entry name" value="SLC26A/SulP_dom"/>
</dbReference>
<evidence type="ECO:0000256" key="4">
    <source>
        <dbReference type="ARBA" id="ARBA00023136"/>
    </source>
</evidence>
<dbReference type="OrthoDB" id="288203at2759"/>
<feature type="transmembrane region" description="Helical" evidence="5">
    <location>
        <begin position="597"/>
        <end position="614"/>
    </location>
</feature>
<dbReference type="InterPro" id="IPR002645">
    <property type="entry name" value="STAS_dom"/>
</dbReference>
<evidence type="ECO:0000259" key="6">
    <source>
        <dbReference type="PROSITE" id="PS50801"/>
    </source>
</evidence>
<dbReference type="Pfam" id="PF01740">
    <property type="entry name" value="STAS"/>
    <property type="match status" value="1"/>
</dbReference>
<comment type="caution">
    <text evidence="7">The sequence shown here is derived from an EMBL/GenBank/DDBJ whole genome shotgun (WGS) entry which is preliminary data.</text>
</comment>
<evidence type="ECO:0000256" key="5">
    <source>
        <dbReference type="SAM" id="Phobius"/>
    </source>
</evidence>
<keyword evidence="3 5" id="KW-1133">Transmembrane helix</keyword>
<accession>A0A0B2VIH3</accession>
<feature type="transmembrane region" description="Helical" evidence="5">
    <location>
        <begin position="485"/>
        <end position="505"/>
    </location>
</feature>
<name>A0A0B2VIH3_TOXCA</name>
<evidence type="ECO:0000256" key="3">
    <source>
        <dbReference type="ARBA" id="ARBA00022989"/>
    </source>
</evidence>
<feature type="transmembrane region" description="Helical" evidence="5">
    <location>
        <begin position="398"/>
        <end position="417"/>
    </location>
</feature>
<feature type="transmembrane region" description="Helical" evidence="5">
    <location>
        <begin position="369"/>
        <end position="391"/>
    </location>
</feature>
<feature type="transmembrane region" description="Helical" evidence="5">
    <location>
        <begin position="525"/>
        <end position="558"/>
    </location>
</feature>
<dbReference type="GO" id="GO:0055085">
    <property type="term" value="P:transmembrane transport"/>
    <property type="evidence" value="ECO:0007669"/>
    <property type="project" value="InterPro"/>
</dbReference>
<dbReference type="InterPro" id="IPR001902">
    <property type="entry name" value="SLC26A/SulP_fam"/>
</dbReference>
<feature type="transmembrane region" description="Helical" evidence="5">
    <location>
        <begin position="316"/>
        <end position="335"/>
    </location>
</feature>
<keyword evidence="4 5" id="KW-0472">Membrane</keyword>
<dbReference type="STRING" id="6265.A0A0B2VIH3"/>
<dbReference type="InterPro" id="IPR036513">
    <property type="entry name" value="STAS_dom_sf"/>
</dbReference>
<dbReference type="SUPFAM" id="SSF52091">
    <property type="entry name" value="SpoIIaa-like"/>
    <property type="match status" value="1"/>
</dbReference>
<feature type="transmembrane region" description="Helical" evidence="5">
    <location>
        <begin position="454"/>
        <end position="473"/>
    </location>
</feature>
<dbReference type="GO" id="GO:0016020">
    <property type="term" value="C:membrane"/>
    <property type="evidence" value="ECO:0007669"/>
    <property type="project" value="UniProtKB-SubCell"/>
</dbReference>
<gene>
    <name evidence="7" type="primary">Slc26a5</name>
    <name evidence="7" type="ORF">Tcan_06945</name>
</gene>
<dbReference type="Proteomes" id="UP000031036">
    <property type="component" value="Unassembled WGS sequence"/>
</dbReference>
<sequence length="869" mass="96652">MVPLCGSDFWQNCDSLESQFSHSGEQFAMEALSKCALVEMGTDQKSDGNVTVIQTSHYKEIEKCTARRDSNPDPLRTLTIFHCPDKCKNTSISDRERRMQASIEQQKTLTANGKISMNQEEFDTRYHHISAEKRHCRLISRSRPTSHDRRQRLNALVVVLRENGFSGVLYDKVRQTLPITDYLSRYDWRKNVCGDLKEGLIEGMTHFPRALAFAQLAGINPFRGLFTAVFMPLLYVLFEYDIHLSMGSSLIASHIIGSVTTKMITNSTSEINGQQLSYSETVAFTLFFFSSLLQVLLTLFRPIIPLVDIAISLMPRHLISGFCFGVVSIICFRQLPNVIHIEADDPCSSFDSLSCIWSVDRWVRKVNPYVASASFCSLIFLVISKFVVHIILRDKMILLIPADFTLVLICAFLSKVISAEDAYNVKTIANSSSSVVPSLFIPDATIIPLIWDDIIVLAILSTVLHWQVLSGLIKGKQRPTLNREILTLGIIGMSGSCLGSVPVLASEYWTKVSKQFSSSTAVSTLGSICFIVPFLFAVTFLRSIPMFVLSCVIITSSVTIAFKCFEFRTLWRLSRVDAGLWMCAAICPLLFGRISKALLSAVACAIAVIALRLFRPRYSEQVRISDNRGYYAEKERYGDVNFEEAGIAIVKFDAPILFINCEHLVEQLRKTAANIKGSPLRCGATRGRITRSDALTTLTDSPKQLTIVGMNTDVNNQLISVKTIILDCSAVSDADFSGITTLADACVDFVADNVRLFFASVNASLRDKLSDYKFYEKVHKDVLFPTVHDAVLSSQQTCAVVQFHMSASMNGCRDVITLSKATSWCDELDADESVPSYTPQFEEARSSLFECSVSRSPGGLSVSVACERS</sequence>
<evidence type="ECO:0000313" key="7">
    <source>
        <dbReference type="EMBL" id="KHN80855.1"/>
    </source>
</evidence>
<evidence type="ECO:0000256" key="2">
    <source>
        <dbReference type="ARBA" id="ARBA00022692"/>
    </source>
</evidence>
<dbReference type="PANTHER" id="PTHR11814">
    <property type="entry name" value="SULFATE TRANSPORTER"/>
    <property type="match status" value="1"/>
</dbReference>
<evidence type="ECO:0000256" key="1">
    <source>
        <dbReference type="ARBA" id="ARBA00004141"/>
    </source>
</evidence>